<dbReference type="EMBL" id="JAGZCZ010000002">
    <property type="protein sequence ID" value="MBS5519189.1"/>
    <property type="molecule type" value="Genomic_DNA"/>
</dbReference>
<dbReference type="PANTHER" id="PTHR21432:SF20">
    <property type="entry name" value="ACETYL-COA HYDROLASE"/>
    <property type="match status" value="1"/>
</dbReference>
<sequence>MLEKYLSKVVTADKAAEAIKSGDWVDFGFGSGFPELMDAALAKRKGAVTDVKIRGGLVYRPSIAVVECDPNHESFDYYSWHLGNAERKYFSAGQIHFAPMLLRLLPQMYREYLTVDVACIPVSKPDENGWCGLGLASYAWKTIMKKARTVIFEVNEHMPTLQGVDGSHRVSLDDADFIVEGEHAPLAVNKYRTPSEADIKIAEYVVNEIPNGATLSLGVGTVPFTIAEMLAKSDKEDLGCHTGTISDAFLMLYQAGKLTGRRKEINTGLAAWNLASGSAELYQWLNDRPDLFYPADVDYIHNPRNMEKLSNFISINGGVQLDLMGQENAESVGTRQLSGTGGQLDFLEGAFLSPGGAGYICINAARKDKKGQLHSNILAAIPAGSTISAPRGLIQNVATEYGVAHLTGLTLKERAYAMISVAHPAFREELKAYADATFN</sequence>
<evidence type="ECO:0000256" key="1">
    <source>
        <dbReference type="ARBA" id="ARBA00009632"/>
    </source>
</evidence>
<accession>A0A943EFG4</accession>
<dbReference type="Gene3D" id="3.30.750.70">
    <property type="entry name" value="4-hydroxybutyrate coenzyme like domains"/>
    <property type="match status" value="1"/>
</dbReference>
<evidence type="ECO:0000259" key="4">
    <source>
        <dbReference type="Pfam" id="PF13336"/>
    </source>
</evidence>
<protein>
    <submittedName>
        <fullName evidence="5">Acetyl-CoA hydrolase</fullName>
    </submittedName>
</protein>
<dbReference type="InterPro" id="IPR038460">
    <property type="entry name" value="AcetylCoA_hyd_C_sf"/>
</dbReference>
<proteinExistence type="inferred from homology"/>
<keyword evidence="2" id="KW-0808">Transferase</keyword>
<keyword evidence="5" id="KW-0378">Hydrolase</keyword>
<evidence type="ECO:0000313" key="5">
    <source>
        <dbReference type="EMBL" id="MBS5519189.1"/>
    </source>
</evidence>
<dbReference type="PANTHER" id="PTHR21432">
    <property type="entry name" value="ACETYL-COA HYDROLASE-RELATED"/>
    <property type="match status" value="1"/>
</dbReference>
<comment type="similarity">
    <text evidence="1">Belongs to the acetyl-CoA hydrolase/transferase family.</text>
</comment>
<dbReference type="InterPro" id="IPR046433">
    <property type="entry name" value="ActCoA_hydro"/>
</dbReference>
<dbReference type="Pfam" id="PF13336">
    <property type="entry name" value="AcetylCoA_hyd_C"/>
    <property type="match status" value="1"/>
</dbReference>
<organism evidence="5 6">
    <name type="scientific">Acidaminococcus intestini</name>
    <dbReference type="NCBI Taxonomy" id="187327"/>
    <lineage>
        <taxon>Bacteria</taxon>
        <taxon>Bacillati</taxon>
        <taxon>Bacillota</taxon>
        <taxon>Negativicutes</taxon>
        <taxon>Acidaminococcales</taxon>
        <taxon>Acidaminococcaceae</taxon>
        <taxon>Acidaminococcus</taxon>
    </lineage>
</organism>
<evidence type="ECO:0000313" key="6">
    <source>
        <dbReference type="Proteomes" id="UP000754226"/>
    </source>
</evidence>
<feature type="domain" description="Acetyl-CoA hydrolase/transferase N-terminal" evidence="3">
    <location>
        <begin position="3"/>
        <end position="188"/>
    </location>
</feature>
<dbReference type="GO" id="GO:0006083">
    <property type="term" value="P:acetate metabolic process"/>
    <property type="evidence" value="ECO:0007669"/>
    <property type="project" value="InterPro"/>
</dbReference>
<dbReference type="GO" id="GO:0008775">
    <property type="term" value="F:acetate CoA-transferase activity"/>
    <property type="evidence" value="ECO:0007669"/>
    <property type="project" value="InterPro"/>
</dbReference>
<dbReference type="InterPro" id="IPR026888">
    <property type="entry name" value="AcetylCoA_hyd_C"/>
</dbReference>
<dbReference type="Proteomes" id="UP000754226">
    <property type="component" value="Unassembled WGS sequence"/>
</dbReference>
<dbReference type="Pfam" id="PF02550">
    <property type="entry name" value="AcetylCoA_hydro"/>
    <property type="match status" value="1"/>
</dbReference>
<gene>
    <name evidence="5" type="ORF">KHX13_02455</name>
</gene>
<dbReference type="Gene3D" id="3.40.1080.20">
    <property type="entry name" value="Acetyl-CoA hydrolase/transferase C-terminal domain"/>
    <property type="match status" value="1"/>
</dbReference>
<name>A0A943EFG4_9FIRM</name>
<evidence type="ECO:0000259" key="3">
    <source>
        <dbReference type="Pfam" id="PF02550"/>
    </source>
</evidence>
<dbReference type="InterPro" id="IPR037171">
    <property type="entry name" value="NagB/RpiA_transferase-like"/>
</dbReference>
<dbReference type="Gene3D" id="3.40.1080.10">
    <property type="entry name" value="Glutaconate Coenzyme A-transferase"/>
    <property type="match status" value="1"/>
</dbReference>
<dbReference type="AlphaFoldDB" id="A0A943EFG4"/>
<evidence type="ECO:0000256" key="2">
    <source>
        <dbReference type="ARBA" id="ARBA00022679"/>
    </source>
</evidence>
<dbReference type="InterPro" id="IPR003702">
    <property type="entry name" value="ActCoA_hydro_N"/>
</dbReference>
<dbReference type="GO" id="GO:0016787">
    <property type="term" value="F:hydrolase activity"/>
    <property type="evidence" value="ECO:0007669"/>
    <property type="project" value="UniProtKB-KW"/>
</dbReference>
<dbReference type="SUPFAM" id="SSF100950">
    <property type="entry name" value="NagB/RpiA/CoA transferase-like"/>
    <property type="match status" value="2"/>
</dbReference>
<feature type="domain" description="Acetyl-CoA hydrolase/transferase C-terminal" evidence="4">
    <location>
        <begin position="277"/>
        <end position="434"/>
    </location>
</feature>
<reference evidence="5" key="1">
    <citation type="submission" date="2021-02" db="EMBL/GenBank/DDBJ databases">
        <title>Infant gut strain persistence is associated with maternal origin, phylogeny, and functional potential including surface adhesion and iron acquisition.</title>
        <authorList>
            <person name="Lou Y.C."/>
        </authorList>
    </citation>
    <scope>NUCLEOTIDE SEQUENCE</scope>
    <source>
        <strain evidence="5">L3_106_000M1_dasL3_106_000M1_concoct_15</strain>
    </source>
</reference>
<comment type="caution">
    <text evidence="5">The sequence shown here is derived from an EMBL/GenBank/DDBJ whole genome shotgun (WGS) entry which is preliminary data.</text>
</comment>